<dbReference type="Proteomes" id="UP001152320">
    <property type="component" value="Chromosome 5"/>
</dbReference>
<keyword evidence="2" id="KW-1185">Reference proteome</keyword>
<organism evidence="1 2">
    <name type="scientific">Holothuria leucospilota</name>
    <name type="common">Black long sea cucumber</name>
    <name type="synonym">Mertensiothuria leucospilota</name>
    <dbReference type="NCBI Taxonomy" id="206669"/>
    <lineage>
        <taxon>Eukaryota</taxon>
        <taxon>Metazoa</taxon>
        <taxon>Echinodermata</taxon>
        <taxon>Eleutherozoa</taxon>
        <taxon>Echinozoa</taxon>
        <taxon>Holothuroidea</taxon>
        <taxon>Aspidochirotacea</taxon>
        <taxon>Aspidochirotida</taxon>
        <taxon>Holothuriidae</taxon>
        <taxon>Holothuria</taxon>
    </lineage>
</organism>
<evidence type="ECO:0000313" key="1">
    <source>
        <dbReference type="EMBL" id="KAJ8041065.1"/>
    </source>
</evidence>
<reference evidence="1" key="1">
    <citation type="submission" date="2021-10" db="EMBL/GenBank/DDBJ databases">
        <title>Tropical sea cucumber genome reveals ecological adaptation and Cuvierian tubules defense mechanism.</title>
        <authorList>
            <person name="Chen T."/>
        </authorList>
    </citation>
    <scope>NUCLEOTIDE SEQUENCE</scope>
    <source>
        <strain evidence="1">Nanhai2018</strain>
        <tissue evidence="1">Muscle</tissue>
    </source>
</reference>
<comment type="caution">
    <text evidence="1">The sequence shown here is derived from an EMBL/GenBank/DDBJ whole genome shotgun (WGS) entry which is preliminary data.</text>
</comment>
<accession>A0A9Q1C9W6</accession>
<gene>
    <name evidence="1" type="ORF">HOLleu_11770</name>
</gene>
<protein>
    <submittedName>
        <fullName evidence="1">Uncharacterized protein</fullName>
    </submittedName>
</protein>
<dbReference type="AlphaFoldDB" id="A0A9Q1C9W6"/>
<proteinExistence type="predicted"/>
<name>A0A9Q1C9W6_HOLLE</name>
<evidence type="ECO:0000313" key="2">
    <source>
        <dbReference type="Proteomes" id="UP001152320"/>
    </source>
</evidence>
<dbReference type="EMBL" id="JAIZAY010000005">
    <property type="protein sequence ID" value="KAJ8041065.1"/>
    <property type="molecule type" value="Genomic_DNA"/>
</dbReference>
<sequence>MRFDYLWMTRPRACLFFKRKKRKSAQSFLWNSYVHIIGSHLRFVIFDAGGSACTHSL</sequence>